<accession>A0A8T2N3K4</accession>
<evidence type="ECO:0000313" key="2">
    <source>
        <dbReference type="EMBL" id="KAG9334496.1"/>
    </source>
</evidence>
<name>A0A8T2N3K4_9TELE</name>
<sequence>MKIPANMLHLEPKPAVFAAESYQQDWGVATVYVRYKQVQGLTDPEDSGLHRLNAFGLALGSISSFGMCIVANFQPHVHGKDVFWARLAVGLFFLTYIRDFQKINLRTEALLLSNTLYDATHYNVSASRFTEVFIFESVPPPSSSDHCRCPATECLNEELTVVSHRAQSSRSYHTELRAHGRIALCTELRAHGRIALCTELRPHGRIALCRLTVRQAERNGSDTQAGQRKLHDAPSDTGTQRNSETTDTSNLNSSTSNLSSTSVSSSTELHLISLAAQQEQIHRQKAVLI</sequence>
<feature type="region of interest" description="Disordered" evidence="1">
    <location>
        <begin position="218"/>
        <end position="262"/>
    </location>
</feature>
<dbReference type="GO" id="GO:0005764">
    <property type="term" value="C:lysosome"/>
    <property type="evidence" value="ECO:0007669"/>
    <property type="project" value="TreeGrafter"/>
</dbReference>
<evidence type="ECO:0000313" key="3">
    <source>
        <dbReference type="Proteomes" id="UP000824540"/>
    </source>
</evidence>
<dbReference type="PANTHER" id="PTHR21324:SF10">
    <property type="entry name" value="DNA DAMAGE-REGULATED AUTOPHAGY MODULATOR PROTEIN 2"/>
    <property type="match status" value="1"/>
</dbReference>
<dbReference type="AlphaFoldDB" id="A0A8T2N3K4"/>
<dbReference type="GO" id="GO:0010506">
    <property type="term" value="P:regulation of autophagy"/>
    <property type="evidence" value="ECO:0007669"/>
    <property type="project" value="TreeGrafter"/>
</dbReference>
<dbReference type="GO" id="GO:0045494">
    <property type="term" value="P:photoreceptor cell maintenance"/>
    <property type="evidence" value="ECO:0007669"/>
    <property type="project" value="TreeGrafter"/>
</dbReference>
<proteinExistence type="predicted"/>
<evidence type="ECO:0000256" key="1">
    <source>
        <dbReference type="SAM" id="MobiDB-lite"/>
    </source>
</evidence>
<dbReference type="EMBL" id="JAFBMS010000147">
    <property type="protein sequence ID" value="KAG9334496.1"/>
    <property type="molecule type" value="Genomic_DNA"/>
</dbReference>
<dbReference type="PANTHER" id="PTHR21324">
    <property type="entry name" value="FASTING-INDUCIBLE INTEGRAL MEMBRANE PROTEIN TM6P1-RELATED"/>
    <property type="match status" value="1"/>
</dbReference>
<dbReference type="Proteomes" id="UP000824540">
    <property type="component" value="Unassembled WGS sequence"/>
</dbReference>
<reference evidence="2" key="1">
    <citation type="thesis" date="2021" institute="BYU ScholarsArchive" country="Provo, UT, USA">
        <title>Applications of and Algorithms for Genome Assembly and Genomic Analyses with an Emphasis on Marine Teleosts.</title>
        <authorList>
            <person name="Pickett B.D."/>
        </authorList>
    </citation>
    <scope>NUCLEOTIDE SEQUENCE</scope>
    <source>
        <strain evidence="2">HI-2016</strain>
    </source>
</reference>
<organism evidence="2 3">
    <name type="scientific">Albula glossodonta</name>
    <name type="common">roundjaw bonefish</name>
    <dbReference type="NCBI Taxonomy" id="121402"/>
    <lineage>
        <taxon>Eukaryota</taxon>
        <taxon>Metazoa</taxon>
        <taxon>Chordata</taxon>
        <taxon>Craniata</taxon>
        <taxon>Vertebrata</taxon>
        <taxon>Euteleostomi</taxon>
        <taxon>Actinopterygii</taxon>
        <taxon>Neopterygii</taxon>
        <taxon>Teleostei</taxon>
        <taxon>Albuliformes</taxon>
        <taxon>Albulidae</taxon>
        <taxon>Albula</taxon>
    </lineage>
</organism>
<feature type="compositionally biased region" description="Low complexity" evidence="1">
    <location>
        <begin position="242"/>
        <end position="262"/>
    </location>
</feature>
<protein>
    <submittedName>
        <fullName evidence="2">Uncharacterized protein</fullName>
    </submittedName>
</protein>
<dbReference type="InterPro" id="IPR050911">
    <property type="entry name" value="DRAM/TMEM150_Autophagy_Mod"/>
</dbReference>
<dbReference type="OrthoDB" id="191706at2759"/>
<comment type="caution">
    <text evidence="2">The sequence shown here is derived from an EMBL/GenBank/DDBJ whole genome shotgun (WGS) entry which is preliminary data.</text>
</comment>
<gene>
    <name evidence="2" type="ORF">JZ751_007579</name>
</gene>
<keyword evidence="3" id="KW-1185">Reference proteome</keyword>